<dbReference type="AlphaFoldDB" id="G7WDL9"/>
<keyword evidence="10 12" id="KW-0594">Phospholipid biosynthesis</keyword>
<comment type="catalytic activity">
    <reaction evidence="12">
        <text>2 a 1,2-diacyl-sn-glycero-3-phospho-(1'-sn-glycerol) = a cardiolipin + glycerol</text>
        <dbReference type="Rhea" id="RHEA:31451"/>
        <dbReference type="ChEBI" id="CHEBI:17754"/>
        <dbReference type="ChEBI" id="CHEBI:62237"/>
        <dbReference type="ChEBI" id="CHEBI:64716"/>
    </reaction>
</comment>
<keyword evidence="9 12" id="KW-0472">Membrane</keyword>
<evidence type="ECO:0000256" key="9">
    <source>
        <dbReference type="ARBA" id="ARBA00023136"/>
    </source>
</evidence>
<dbReference type="InterPro" id="IPR025202">
    <property type="entry name" value="PLD-like_dom"/>
</dbReference>
<reference evidence="15 16" key="2">
    <citation type="journal article" date="2012" name="J. Bacteriol.">
        <title>Complete genome sequences of Desulfosporosinus orientis DSM765T, Desulfosporosinus youngiae DSM17734T, Desulfosporosinus meridiei DSM13257T, and Desulfosporosinus acidiphilus DSM22704T.</title>
        <authorList>
            <person name="Pester M."/>
            <person name="Brambilla E."/>
            <person name="Alazard D."/>
            <person name="Rattei T."/>
            <person name="Weinmaier T."/>
            <person name="Han J."/>
            <person name="Lucas S."/>
            <person name="Lapidus A."/>
            <person name="Cheng J.F."/>
            <person name="Goodwin L."/>
            <person name="Pitluck S."/>
            <person name="Peters L."/>
            <person name="Ovchinnikova G."/>
            <person name="Teshima H."/>
            <person name="Detter J.C."/>
            <person name="Han C.S."/>
            <person name="Tapia R."/>
            <person name="Land M.L."/>
            <person name="Hauser L."/>
            <person name="Kyrpides N.C."/>
            <person name="Ivanova N.N."/>
            <person name="Pagani I."/>
            <person name="Huntmann M."/>
            <person name="Wei C.L."/>
            <person name="Davenport K.W."/>
            <person name="Daligault H."/>
            <person name="Chain P.S."/>
            <person name="Chen A."/>
            <person name="Mavromatis K."/>
            <person name="Markowitz V."/>
            <person name="Szeto E."/>
            <person name="Mikhailova N."/>
            <person name="Pati A."/>
            <person name="Wagner M."/>
            <person name="Woyke T."/>
            <person name="Ollivier B."/>
            <person name="Klenk H.P."/>
            <person name="Spring S."/>
            <person name="Loy A."/>
        </authorList>
    </citation>
    <scope>NUCLEOTIDE SEQUENCE [LARGE SCALE GENOMIC DNA]</scope>
    <source>
        <strain evidence="16">ATCC 19365 / DSM 765 / NCIMB 8382 / VKM B-1628</strain>
    </source>
</reference>
<comment type="function">
    <text evidence="12">Catalyzes the reversible phosphatidyl group transfer from one phosphatidylglycerol molecule to another to form cardiolipin (CL) (diphosphatidylglycerol) and glycerol.</text>
</comment>
<evidence type="ECO:0000256" key="3">
    <source>
        <dbReference type="ARBA" id="ARBA00022516"/>
    </source>
</evidence>
<evidence type="ECO:0000313" key="16">
    <source>
        <dbReference type="Proteomes" id="UP000006346"/>
    </source>
</evidence>
<keyword evidence="5 12" id="KW-0812">Transmembrane</keyword>
<dbReference type="RefSeq" id="WP_014185152.1">
    <property type="nucleotide sequence ID" value="NC_016584.1"/>
</dbReference>
<evidence type="ECO:0000256" key="4">
    <source>
        <dbReference type="ARBA" id="ARBA00022679"/>
    </source>
</evidence>
<dbReference type="PROSITE" id="PS50035">
    <property type="entry name" value="PLD"/>
    <property type="match status" value="2"/>
</dbReference>
<keyword evidence="16" id="KW-1185">Reference proteome</keyword>
<dbReference type="eggNOG" id="COG1502">
    <property type="taxonomic scope" value="Bacteria"/>
</dbReference>
<dbReference type="HOGENOM" id="CLU_038053_1_2_9"/>
<evidence type="ECO:0000256" key="13">
    <source>
        <dbReference type="NCBIfam" id="TIGR04265"/>
    </source>
</evidence>
<dbReference type="OrthoDB" id="9762009at2"/>
<keyword evidence="6" id="KW-0677">Repeat</keyword>
<keyword evidence="11 12" id="KW-1208">Phospholipid metabolism</keyword>
<evidence type="ECO:0000256" key="6">
    <source>
        <dbReference type="ARBA" id="ARBA00022737"/>
    </source>
</evidence>
<feature type="active site" evidence="12">
    <location>
        <position position="396"/>
    </location>
</feature>
<protein>
    <recommendedName>
        <fullName evidence="12 13">Cardiolipin synthase</fullName>
        <shortName evidence="12">CL synthase</shortName>
        <ecNumber evidence="12 13">2.7.8.-</ecNumber>
    </recommendedName>
</protein>
<evidence type="ECO:0000256" key="5">
    <source>
        <dbReference type="ARBA" id="ARBA00022692"/>
    </source>
</evidence>
<dbReference type="CDD" id="cd09110">
    <property type="entry name" value="PLDc_CLS_1"/>
    <property type="match status" value="1"/>
</dbReference>
<dbReference type="EC" id="2.7.8.-" evidence="12 13"/>
<evidence type="ECO:0000256" key="12">
    <source>
        <dbReference type="HAMAP-Rule" id="MF_01916"/>
    </source>
</evidence>
<evidence type="ECO:0000259" key="14">
    <source>
        <dbReference type="PROSITE" id="PS50035"/>
    </source>
</evidence>
<feature type="active site" evidence="12">
    <location>
        <position position="401"/>
    </location>
</feature>
<keyword evidence="8 12" id="KW-0443">Lipid metabolism</keyword>
<feature type="transmembrane region" description="Helical" evidence="12">
    <location>
        <begin position="33"/>
        <end position="52"/>
    </location>
</feature>
<dbReference type="PATRIC" id="fig|768706.3.peg.2818"/>
<comment type="subcellular location">
    <subcellularLocation>
        <location evidence="1 12">Cell membrane</location>
        <topology evidence="1 12">Multi-pass membrane protein</topology>
    </subcellularLocation>
</comment>
<dbReference type="Gene3D" id="3.30.870.10">
    <property type="entry name" value="Endonuclease Chain A"/>
    <property type="match status" value="2"/>
</dbReference>
<evidence type="ECO:0000313" key="15">
    <source>
        <dbReference type="EMBL" id="AET68344.1"/>
    </source>
</evidence>
<dbReference type="InterPro" id="IPR027379">
    <property type="entry name" value="CLS_N"/>
</dbReference>
<evidence type="ECO:0000256" key="8">
    <source>
        <dbReference type="ARBA" id="ARBA00023098"/>
    </source>
</evidence>
<dbReference type="GO" id="GO:0032049">
    <property type="term" value="P:cardiolipin biosynthetic process"/>
    <property type="evidence" value="ECO:0007669"/>
    <property type="project" value="UniProtKB-UniRule"/>
</dbReference>
<keyword evidence="7 12" id="KW-1133">Transmembrane helix</keyword>
<dbReference type="GO" id="GO:0008808">
    <property type="term" value="F:cardiolipin synthase activity"/>
    <property type="evidence" value="ECO:0007669"/>
    <property type="project" value="UniProtKB-UniRule"/>
</dbReference>
<keyword evidence="2 12" id="KW-1003">Cell membrane</keyword>
<dbReference type="CDD" id="cd09112">
    <property type="entry name" value="PLDc_CLS_2"/>
    <property type="match status" value="1"/>
</dbReference>
<evidence type="ECO:0000256" key="2">
    <source>
        <dbReference type="ARBA" id="ARBA00022475"/>
    </source>
</evidence>
<dbReference type="Proteomes" id="UP000006346">
    <property type="component" value="Chromosome"/>
</dbReference>
<dbReference type="HAMAP" id="MF_01916">
    <property type="entry name" value="Cardiolipin_synth_Cls"/>
    <property type="match status" value="1"/>
</dbReference>
<reference evidence="16" key="1">
    <citation type="submission" date="2011-11" db="EMBL/GenBank/DDBJ databases">
        <title>Complete sequence of Desulfosporosinus orientis DSM 765.</title>
        <authorList>
            <person name="Lucas S."/>
            <person name="Han J."/>
            <person name="Lapidus A."/>
            <person name="Cheng J.-F."/>
            <person name="Goodwin L."/>
            <person name="Pitluck S."/>
            <person name="Peters L."/>
            <person name="Ovchinnikova G."/>
            <person name="Teshima H."/>
            <person name="Detter J.C."/>
            <person name="Han C."/>
            <person name="Tapia R."/>
            <person name="Land M."/>
            <person name="Hauser L."/>
            <person name="Kyrpides N."/>
            <person name="Ivanova N."/>
            <person name="Pagani I."/>
            <person name="Pester M."/>
            <person name="Spring S."/>
            <person name="Ollivier B."/>
            <person name="Rattei T."/>
            <person name="Klenk H.-P."/>
            <person name="Wagner M."/>
            <person name="Loy A."/>
            <person name="Woyke T."/>
        </authorList>
    </citation>
    <scope>NUCLEOTIDE SEQUENCE [LARGE SCALE GENOMIC DNA]</scope>
    <source>
        <strain evidence="16">ATCC 19365 / DSM 765 / NCIMB 8382 / VKM B-1628</strain>
    </source>
</reference>
<dbReference type="Pfam" id="PF13396">
    <property type="entry name" value="PLDc_N"/>
    <property type="match status" value="1"/>
</dbReference>
<dbReference type="InterPro" id="IPR022924">
    <property type="entry name" value="Cardiolipin_synthase"/>
</dbReference>
<dbReference type="Pfam" id="PF13091">
    <property type="entry name" value="PLDc_2"/>
    <property type="match status" value="2"/>
</dbReference>
<feature type="active site" evidence="12">
    <location>
        <position position="218"/>
    </location>
</feature>
<comment type="caution">
    <text evidence="12">Lacks conserved residue(s) required for the propagation of feature annotation.</text>
</comment>
<feature type="domain" description="PLD phosphodiesterase" evidence="14">
    <location>
        <begin position="213"/>
        <end position="240"/>
    </location>
</feature>
<dbReference type="STRING" id="768706.Desor_2806"/>
<feature type="active site" evidence="12">
    <location>
        <position position="225"/>
    </location>
</feature>
<keyword evidence="3 12" id="KW-0444">Lipid biosynthesis</keyword>
<feature type="domain" description="PLD phosphodiesterase" evidence="14">
    <location>
        <begin position="389"/>
        <end position="416"/>
    </location>
</feature>
<dbReference type="SMART" id="SM00155">
    <property type="entry name" value="PLDc"/>
    <property type="match status" value="2"/>
</dbReference>
<dbReference type="KEGG" id="dor:Desor_2806"/>
<evidence type="ECO:0000256" key="11">
    <source>
        <dbReference type="ARBA" id="ARBA00023264"/>
    </source>
</evidence>
<proteinExistence type="inferred from homology"/>
<accession>G7WDL9</accession>
<evidence type="ECO:0000256" key="1">
    <source>
        <dbReference type="ARBA" id="ARBA00004651"/>
    </source>
</evidence>
<dbReference type="GO" id="GO:0005886">
    <property type="term" value="C:plasma membrane"/>
    <property type="evidence" value="ECO:0007669"/>
    <property type="project" value="UniProtKB-SubCell"/>
</dbReference>
<dbReference type="InterPro" id="IPR001736">
    <property type="entry name" value="PLipase_D/transphosphatidylase"/>
</dbReference>
<feature type="active site" evidence="12">
    <location>
        <position position="394"/>
    </location>
</feature>
<evidence type="ECO:0000256" key="10">
    <source>
        <dbReference type="ARBA" id="ARBA00023209"/>
    </source>
</evidence>
<keyword evidence="4 12" id="KW-0808">Transferase</keyword>
<dbReference type="PANTHER" id="PTHR21248">
    <property type="entry name" value="CARDIOLIPIN SYNTHASE"/>
    <property type="match status" value="1"/>
</dbReference>
<dbReference type="EMBL" id="CP003108">
    <property type="protein sequence ID" value="AET68344.1"/>
    <property type="molecule type" value="Genomic_DNA"/>
</dbReference>
<dbReference type="InterPro" id="IPR030874">
    <property type="entry name" value="Cardiolipin_synth_Firmi"/>
</dbReference>
<sequence length="476" mass="54448">MIGYLMLLISLLQVVLLGREIILENRSPGNTVTWIFILALFPVLGLILYILFGKSTHGPMFHGKHYQDNPINRWVSQQQFAIKNKELLSHREMNFDLKLLNLHLNSGFAPLTINNQAEILLNGGEKFKALFYALEKASHHIHLSYFIFNDDEIGEDVLKILSRKVTEGVAVRVILDGMGSLSISGTMMRRMKTAGIQAKWFFPIQFPYLTSKLNLRYHRKIVVVDGSIGFIGGLNIGDEYLSRDSKLGFWRDTHLKLQGEAVHAIQAVFLNDWYYVTRQQIKGEHYFPKTKISQMLPIQILASGPDSKWNSILYSFFSSITMAKESIYIETPYFIPDQSLIIALKTAALSGLDVQLIVQGIPEHKFTYLAMNSYFEELLQAGVKIFQYMKGTLHAKILIIDNHLALVGSANMDIRSFFLDFEISAFIYDPIITEELINYYDLDLKDCNKVILEEFQHRSSIEKFKESSARLLSSLL</sequence>
<dbReference type="PANTHER" id="PTHR21248:SF20">
    <property type="entry name" value="CARDIOLIPIN SYNTHASE YWIE-RELATED"/>
    <property type="match status" value="1"/>
</dbReference>
<dbReference type="SUPFAM" id="SSF56024">
    <property type="entry name" value="Phospholipase D/nuclease"/>
    <property type="match status" value="2"/>
</dbReference>
<comment type="similarity">
    <text evidence="12">Belongs to the phospholipase D family. Cardiolipin synthase subfamily.</text>
</comment>
<gene>
    <name evidence="15" type="ordered locus">Desor_2806</name>
</gene>
<organism evidence="15 16">
    <name type="scientific">Desulfosporosinus orientis (strain ATCC 19365 / DSM 765 / NCIMB 8382 / VKM B-1628 / Singapore I)</name>
    <name type="common">Desulfotomaculum orientis</name>
    <dbReference type="NCBI Taxonomy" id="768706"/>
    <lineage>
        <taxon>Bacteria</taxon>
        <taxon>Bacillati</taxon>
        <taxon>Bacillota</taxon>
        <taxon>Clostridia</taxon>
        <taxon>Eubacteriales</taxon>
        <taxon>Desulfitobacteriaceae</taxon>
        <taxon>Desulfosporosinus</taxon>
    </lineage>
</organism>
<dbReference type="NCBIfam" id="TIGR04265">
    <property type="entry name" value="bac_cardiolipin"/>
    <property type="match status" value="1"/>
</dbReference>
<name>G7WDL9_DESOD</name>
<feature type="active site" evidence="12">
    <location>
        <position position="220"/>
    </location>
</feature>
<dbReference type="FunFam" id="3.30.870.10:FF:000014">
    <property type="entry name" value="Cardiolipin synthase"/>
    <property type="match status" value="1"/>
</dbReference>
<evidence type="ECO:0000256" key="7">
    <source>
        <dbReference type="ARBA" id="ARBA00022989"/>
    </source>
</evidence>